<dbReference type="AlphaFoldDB" id="A0A1H7P649"/>
<proteinExistence type="predicted"/>
<evidence type="ECO:0000313" key="2">
    <source>
        <dbReference type="Proteomes" id="UP000198620"/>
    </source>
</evidence>
<organism evidence="1 2">
    <name type="scientific">Nitrosovibrio tenuis</name>
    <dbReference type="NCBI Taxonomy" id="1233"/>
    <lineage>
        <taxon>Bacteria</taxon>
        <taxon>Pseudomonadati</taxon>
        <taxon>Pseudomonadota</taxon>
        <taxon>Betaproteobacteria</taxon>
        <taxon>Nitrosomonadales</taxon>
        <taxon>Nitrosomonadaceae</taxon>
        <taxon>Nitrosovibrio</taxon>
    </lineage>
</organism>
<dbReference type="STRING" id="1233.SAMN05216387_10850"/>
<protein>
    <submittedName>
        <fullName evidence="1">Uncharacterized protein</fullName>
    </submittedName>
</protein>
<reference evidence="1 2" key="1">
    <citation type="submission" date="2016-10" db="EMBL/GenBank/DDBJ databases">
        <authorList>
            <person name="de Groot N.N."/>
        </authorList>
    </citation>
    <scope>NUCLEOTIDE SEQUENCE [LARGE SCALE GENOMIC DNA]</scope>
    <source>
        <strain evidence="1 2">Nv1</strain>
    </source>
</reference>
<name>A0A1H7P649_9PROT</name>
<evidence type="ECO:0000313" key="1">
    <source>
        <dbReference type="EMBL" id="SEL30547.1"/>
    </source>
</evidence>
<accession>A0A1H7P649</accession>
<keyword evidence="2" id="KW-1185">Reference proteome</keyword>
<dbReference type="EMBL" id="FOBH01000008">
    <property type="protein sequence ID" value="SEL30547.1"/>
    <property type="molecule type" value="Genomic_DNA"/>
</dbReference>
<gene>
    <name evidence="1" type="ORF">SAMN05216387_10850</name>
</gene>
<dbReference type="Proteomes" id="UP000198620">
    <property type="component" value="Unassembled WGS sequence"/>
</dbReference>
<sequence>MSHKFLTYHPYLTFSDPLNTTHFVKPNGKQRKELNSDTGALFRIGREAYKQLPEAKSKENFDNAHLGFFKFIDKLRLAFQEMKFKCKDSSGNMLEIDWSDVQDHQIVDVAWQIFSKHQATADTFEKEAYTELFLFHALIEIDNALICIDLGSTDAVSAAIEAANALSNAMAIESGSDKLQKARQEMAYQGAIARIKRDPKQKEKSFVFDCWQKWQQSPTIYSSKAAFARDMLEKCEHLASQKKIEDWCREWEKPNPAG</sequence>